<name>A0A9P7S4X1_9AGAR</name>
<reference evidence="1" key="1">
    <citation type="journal article" date="2021" name="Genome Biol. Evol.">
        <title>The assembled and annotated genome of the fairy-ring fungus Marasmius oreades.</title>
        <authorList>
            <person name="Hiltunen M."/>
            <person name="Ament-Velasquez S.L."/>
            <person name="Johannesson H."/>
        </authorList>
    </citation>
    <scope>NUCLEOTIDE SEQUENCE</scope>
    <source>
        <strain evidence="1">03SP1</strain>
    </source>
</reference>
<dbReference type="Proteomes" id="UP001049176">
    <property type="component" value="Chromosome 3"/>
</dbReference>
<evidence type="ECO:0000313" key="1">
    <source>
        <dbReference type="EMBL" id="KAG7095167.1"/>
    </source>
</evidence>
<dbReference type="AlphaFoldDB" id="A0A9P7S4X1"/>
<dbReference type="RefSeq" id="XP_043011637.1">
    <property type="nucleotide sequence ID" value="XM_043150549.1"/>
</dbReference>
<proteinExistence type="predicted"/>
<dbReference type="EMBL" id="CM032183">
    <property type="protein sequence ID" value="KAG7095167.1"/>
    <property type="molecule type" value="Genomic_DNA"/>
</dbReference>
<comment type="caution">
    <text evidence="1">The sequence shown here is derived from an EMBL/GenBank/DDBJ whole genome shotgun (WGS) entry which is preliminary data.</text>
</comment>
<evidence type="ECO:0000313" key="2">
    <source>
        <dbReference type="Proteomes" id="UP001049176"/>
    </source>
</evidence>
<gene>
    <name evidence="1" type="ORF">E1B28_005946</name>
</gene>
<dbReference type="OrthoDB" id="445826at2759"/>
<sequence>MPWDPGQDDIHLFWQDISDLCFTALGGNWSMYGDYNATLASCERASTNAHQTVPTQAYSAFLLRCGGMDLWAQILDGEASTHYTYKGPFGQIIIDCMACSVQSMLESQISVYRKFMGSTNHRAVKGEMVAYFKHLFHHEEQSPNTKPWLSSPSLVAVRNRTALHPFKWPKPLSTSDLCLILHHGKACPSPGPDQWEKWWFKSLDDSGLQPLLNIVNYIITHSHFPASIKLTYLSIIHKRGSTTSMKNYRGICCHNLIVQTACAWLNFYLTKDLAKHKVIPHTQVATQPSVQGRELLSFLAQLHAWSSQNQQPLYILQ</sequence>
<dbReference type="KEGG" id="more:E1B28_005946"/>
<dbReference type="GeneID" id="66075022"/>
<accession>A0A9P7S4X1</accession>
<keyword evidence="2" id="KW-1185">Reference proteome</keyword>
<protein>
    <submittedName>
        <fullName evidence="1">Uncharacterized protein</fullName>
    </submittedName>
</protein>
<organism evidence="1 2">
    <name type="scientific">Marasmius oreades</name>
    <name type="common">fairy-ring Marasmius</name>
    <dbReference type="NCBI Taxonomy" id="181124"/>
    <lineage>
        <taxon>Eukaryota</taxon>
        <taxon>Fungi</taxon>
        <taxon>Dikarya</taxon>
        <taxon>Basidiomycota</taxon>
        <taxon>Agaricomycotina</taxon>
        <taxon>Agaricomycetes</taxon>
        <taxon>Agaricomycetidae</taxon>
        <taxon>Agaricales</taxon>
        <taxon>Marasmiineae</taxon>
        <taxon>Marasmiaceae</taxon>
        <taxon>Marasmius</taxon>
    </lineage>
</organism>